<dbReference type="InterPro" id="IPR003594">
    <property type="entry name" value="HATPase_dom"/>
</dbReference>
<dbReference type="SUPFAM" id="SSF55781">
    <property type="entry name" value="GAF domain-like"/>
    <property type="match status" value="1"/>
</dbReference>
<evidence type="ECO:0000256" key="4">
    <source>
        <dbReference type="ARBA" id="ARBA00022679"/>
    </source>
</evidence>
<evidence type="ECO:0000313" key="9">
    <source>
        <dbReference type="EMBL" id="SFV25804.1"/>
    </source>
</evidence>
<dbReference type="Pfam" id="PF02518">
    <property type="entry name" value="HATPase_c"/>
    <property type="match status" value="1"/>
</dbReference>
<dbReference type="GO" id="GO:0005524">
    <property type="term" value="F:ATP binding"/>
    <property type="evidence" value="ECO:0007669"/>
    <property type="project" value="UniProtKB-KW"/>
</dbReference>
<dbReference type="InterPro" id="IPR004358">
    <property type="entry name" value="Sig_transdc_His_kin-like_C"/>
</dbReference>
<evidence type="ECO:0000256" key="6">
    <source>
        <dbReference type="ARBA" id="ARBA00022777"/>
    </source>
</evidence>
<reference evidence="10" key="1">
    <citation type="submission" date="2016-10" db="EMBL/GenBank/DDBJ databases">
        <authorList>
            <person name="Varghese N."/>
            <person name="Submissions S."/>
        </authorList>
    </citation>
    <scope>NUCLEOTIDE SEQUENCE [LARGE SCALE GENOMIC DNA]</scope>
    <source>
        <strain evidence="10">DSM 1565</strain>
    </source>
</reference>
<dbReference type="SMART" id="SM00911">
    <property type="entry name" value="HWE_HK"/>
    <property type="match status" value="1"/>
</dbReference>
<keyword evidence="5" id="KW-0547">Nucleotide-binding</keyword>
<gene>
    <name evidence="9" type="ORF">SAMN04488557_0147</name>
</gene>
<keyword evidence="4" id="KW-0808">Transferase</keyword>
<dbReference type="RefSeq" id="WP_092862854.1">
    <property type="nucleotide sequence ID" value="NZ_FPCH01000001.1"/>
</dbReference>
<keyword evidence="6 9" id="KW-0418">Kinase</keyword>
<keyword evidence="7" id="KW-0067">ATP-binding</keyword>
<dbReference type="OrthoDB" id="489241at2"/>
<keyword evidence="3" id="KW-0597">Phosphoprotein</keyword>
<dbReference type="EMBL" id="FPCH01000001">
    <property type="protein sequence ID" value="SFV25804.1"/>
    <property type="molecule type" value="Genomic_DNA"/>
</dbReference>
<evidence type="ECO:0000256" key="3">
    <source>
        <dbReference type="ARBA" id="ARBA00022553"/>
    </source>
</evidence>
<organism evidence="9 10">
    <name type="scientific">Hyphomicrobium facile</name>
    <dbReference type="NCBI Taxonomy" id="51670"/>
    <lineage>
        <taxon>Bacteria</taxon>
        <taxon>Pseudomonadati</taxon>
        <taxon>Pseudomonadota</taxon>
        <taxon>Alphaproteobacteria</taxon>
        <taxon>Hyphomicrobiales</taxon>
        <taxon>Hyphomicrobiaceae</taxon>
        <taxon>Hyphomicrobium</taxon>
    </lineage>
</organism>
<evidence type="ECO:0000259" key="8">
    <source>
        <dbReference type="PROSITE" id="PS50109"/>
    </source>
</evidence>
<evidence type="ECO:0000256" key="1">
    <source>
        <dbReference type="ARBA" id="ARBA00000085"/>
    </source>
</evidence>
<dbReference type="Gene3D" id="3.30.565.10">
    <property type="entry name" value="Histidine kinase-like ATPase, C-terminal domain"/>
    <property type="match status" value="1"/>
</dbReference>
<dbReference type="Pfam" id="PF07568">
    <property type="entry name" value="HisKA_2"/>
    <property type="match status" value="1"/>
</dbReference>
<dbReference type="EC" id="2.7.13.3" evidence="2"/>
<dbReference type="Proteomes" id="UP000199423">
    <property type="component" value="Unassembled WGS sequence"/>
</dbReference>
<sequence>MTEKGEAPPVVEPRPDERPTDVTLRALLQRIGQQEILAELGVTALQGATFEELLSETARQAARGLRADFCKVLEFLPGENRFLVRAGVGWNAGVVGVATVGADTESPAGFALRTGKAVISNHLGNEERFRTPEILAAHGVKRAMNVILQGDGKPFGVLEVDSRSDDDFVEHDLAFLQGAANILGMAIERERYERFLKAAVDRHEVLLQEINHRVKNSLALVTSMLRLQAREDDDPRVAERLAEASARVNAVARAHERLYQGDDVRTLDLGVYVEQVCKDLDEAVSQLDVQIDADRGIVVATDRAVSSALIVAELITNAAKYAYKGAAKGKVFVRVTLSGDRVLLTVRDEGSGLPHDFDFQKGTSLGMRIITAFTQQLGGEVKMKRLSPGTEFTVALPADHQP</sequence>
<dbReference type="InterPro" id="IPR003018">
    <property type="entry name" value="GAF"/>
</dbReference>
<evidence type="ECO:0000313" key="10">
    <source>
        <dbReference type="Proteomes" id="UP000199423"/>
    </source>
</evidence>
<accession>A0A1I7MTS2</accession>
<dbReference type="PRINTS" id="PR00344">
    <property type="entry name" value="BCTRLSENSOR"/>
</dbReference>
<dbReference type="SUPFAM" id="SSF55874">
    <property type="entry name" value="ATPase domain of HSP90 chaperone/DNA topoisomerase II/histidine kinase"/>
    <property type="match status" value="1"/>
</dbReference>
<dbReference type="InterPro" id="IPR011102">
    <property type="entry name" value="Sig_transdc_His_kinase_HWE"/>
</dbReference>
<evidence type="ECO:0000256" key="7">
    <source>
        <dbReference type="ARBA" id="ARBA00022840"/>
    </source>
</evidence>
<dbReference type="InterPro" id="IPR011495">
    <property type="entry name" value="Sig_transdc_His_kin_sub2_dim/P"/>
</dbReference>
<protein>
    <recommendedName>
        <fullName evidence="2">histidine kinase</fullName>
        <ecNumber evidence="2">2.7.13.3</ecNumber>
    </recommendedName>
</protein>
<dbReference type="AlphaFoldDB" id="A0A1I7MTS2"/>
<dbReference type="STRING" id="51670.SAMN04488557_0147"/>
<comment type="catalytic activity">
    <reaction evidence="1">
        <text>ATP + protein L-histidine = ADP + protein N-phospho-L-histidine.</text>
        <dbReference type="EC" id="2.7.13.3"/>
    </reaction>
</comment>
<dbReference type="InterPro" id="IPR005467">
    <property type="entry name" value="His_kinase_dom"/>
</dbReference>
<dbReference type="PANTHER" id="PTHR41523">
    <property type="entry name" value="TWO-COMPONENT SYSTEM SENSOR PROTEIN"/>
    <property type="match status" value="1"/>
</dbReference>
<dbReference type="InterPro" id="IPR029016">
    <property type="entry name" value="GAF-like_dom_sf"/>
</dbReference>
<dbReference type="PROSITE" id="PS50109">
    <property type="entry name" value="HIS_KIN"/>
    <property type="match status" value="1"/>
</dbReference>
<dbReference type="Gene3D" id="3.30.450.40">
    <property type="match status" value="1"/>
</dbReference>
<name>A0A1I7MTS2_9HYPH</name>
<feature type="domain" description="Histidine kinase" evidence="8">
    <location>
        <begin position="209"/>
        <end position="400"/>
    </location>
</feature>
<keyword evidence="10" id="KW-1185">Reference proteome</keyword>
<dbReference type="SMART" id="SM00065">
    <property type="entry name" value="GAF"/>
    <property type="match status" value="1"/>
</dbReference>
<dbReference type="SMART" id="SM00387">
    <property type="entry name" value="HATPase_c"/>
    <property type="match status" value="1"/>
</dbReference>
<evidence type="ECO:0000256" key="5">
    <source>
        <dbReference type="ARBA" id="ARBA00022741"/>
    </source>
</evidence>
<dbReference type="Pfam" id="PF01590">
    <property type="entry name" value="GAF"/>
    <property type="match status" value="1"/>
</dbReference>
<proteinExistence type="predicted"/>
<evidence type="ECO:0000256" key="2">
    <source>
        <dbReference type="ARBA" id="ARBA00012438"/>
    </source>
</evidence>
<dbReference type="InterPro" id="IPR036890">
    <property type="entry name" value="HATPase_C_sf"/>
</dbReference>
<dbReference type="PANTHER" id="PTHR41523:SF8">
    <property type="entry name" value="ETHYLENE RESPONSE SENSOR PROTEIN"/>
    <property type="match status" value="1"/>
</dbReference>
<dbReference type="GO" id="GO:0004673">
    <property type="term" value="F:protein histidine kinase activity"/>
    <property type="evidence" value="ECO:0007669"/>
    <property type="project" value="UniProtKB-EC"/>
</dbReference>